<accession>A0A1G8SGU4</accession>
<dbReference type="OrthoDB" id="7004159at2"/>
<evidence type="ECO:0000313" key="2">
    <source>
        <dbReference type="Proteomes" id="UP000182894"/>
    </source>
</evidence>
<reference evidence="2" key="1">
    <citation type="submission" date="2016-10" db="EMBL/GenBank/DDBJ databases">
        <authorList>
            <person name="Varghese N."/>
            <person name="Submissions S."/>
        </authorList>
    </citation>
    <scope>NUCLEOTIDE SEQUENCE [LARGE SCALE GENOMIC DNA]</scope>
    <source>
        <strain evidence="2">ATCC 700689</strain>
    </source>
</reference>
<protein>
    <submittedName>
        <fullName evidence="1">Uncharacterized protein</fullName>
    </submittedName>
</protein>
<keyword evidence="2" id="KW-1185">Reference proteome</keyword>
<organism evidence="1 2">
    <name type="scientific">Pseudomonas abietaniphila</name>
    <dbReference type="NCBI Taxonomy" id="89065"/>
    <lineage>
        <taxon>Bacteria</taxon>
        <taxon>Pseudomonadati</taxon>
        <taxon>Pseudomonadota</taxon>
        <taxon>Gammaproteobacteria</taxon>
        <taxon>Pseudomonadales</taxon>
        <taxon>Pseudomonadaceae</taxon>
        <taxon>Pseudomonas</taxon>
    </lineage>
</organism>
<evidence type="ECO:0000313" key="1">
    <source>
        <dbReference type="EMBL" id="SDJ28421.1"/>
    </source>
</evidence>
<dbReference type="Proteomes" id="UP000182894">
    <property type="component" value="Unassembled WGS sequence"/>
</dbReference>
<sequence length="71" mass="8033">MATDPDDTVYCDIQMPLAEGEQLLRLVAALRESKAHPGLDTVLQRMQYELELSIDLVVNPPDWLNWGATKH</sequence>
<proteinExistence type="predicted"/>
<dbReference type="AlphaFoldDB" id="A0A1G8SGU4"/>
<name>A0A1G8SGU4_9PSED</name>
<dbReference type="RefSeq" id="WP_074758885.1">
    <property type="nucleotide sequence ID" value="NZ_FNCO01000025.1"/>
</dbReference>
<dbReference type="EMBL" id="FNCO01000025">
    <property type="protein sequence ID" value="SDJ28421.1"/>
    <property type="molecule type" value="Genomic_DNA"/>
</dbReference>
<gene>
    <name evidence="1" type="ORF">SAMN05216605_12538</name>
</gene>